<dbReference type="AlphaFoldDB" id="A0A1F5NAW2"/>
<dbReference type="Proteomes" id="UP000176547">
    <property type="component" value="Unassembled WGS sequence"/>
</dbReference>
<evidence type="ECO:0000313" key="2">
    <source>
        <dbReference type="Proteomes" id="UP000176547"/>
    </source>
</evidence>
<dbReference type="EMBL" id="MFEG01000044">
    <property type="protein sequence ID" value="OGE74723.1"/>
    <property type="molecule type" value="Genomic_DNA"/>
</dbReference>
<gene>
    <name evidence="1" type="ORF">A3K06_00270</name>
</gene>
<accession>A0A1F5NAW2</accession>
<organism evidence="1 2">
    <name type="scientific">Candidatus Doudnabacteria bacterium RIFCSPHIGHO2_01_52_17</name>
    <dbReference type="NCBI Taxonomy" id="1817820"/>
    <lineage>
        <taxon>Bacteria</taxon>
        <taxon>Candidatus Doudnaibacteriota</taxon>
    </lineage>
</organism>
<name>A0A1F5NAW2_9BACT</name>
<comment type="caution">
    <text evidence="1">The sequence shown here is derived from an EMBL/GenBank/DDBJ whole genome shotgun (WGS) entry which is preliminary data.</text>
</comment>
<proteinExistence type="predicted"/>
<protein>
    <recommendedName>
        <fullName evidence="3">Ada DNA repair metal-binding domain-containing protein</fullName>
    </recommendedName>
</protein>
<evidence type="ECO:0000313" key="1">
    <source>
        <dbReference type="EMBL" id="OGE74723.1"/>
    </source>
</evidence>
<evidence type="ECO:0008006" key="3">
    <source>
        <dbReference type="Google" id="ProtNLM"/>
    </source>
</evidence>
<sequence>MKAYFSFIDFLRRNQSKLALIVGFILVAALSFGIGRFSATSNPPDIVIEEPVLDLTELNNTQNSAPAQISADAQSGVVAGETYDPNCTGKIKGNIGSSGKIYHLPGGAFYERTIPELCFATEADAQAAGFRKSSR</sequence>
<reference evidence="1 2" key="1">
    <citation type="journal article" date="2016" name="Nat. Commun.">
        <title>Thousands of microbial genomes shed light on interconnected biogeochemical processes in an aquifer system.</title>
        <authorList>
            <person name="Anantharaman K."/>
            <person name="Brown C.T."/>
            <person name="Hug L.A."/>
            <person name="Sharon I."/>
            <person name="Castelle C.J."/>
            <person name="Probst A.J."/>
            <person name="Thomas B.C."/>
            <person name="Singh A."/>
            <person name="Wilkins M.J."/>
            <person name="Karaoz U."/>
            <person name="Brodie E.L."/>
            <person name="Williams K.H."/>
            <person name="Hubbard S.S."/>
            <person name="Banfield J.F."/>
        </authorList>
    </citation>
    <scope>NUCLEOTIDE SEQUENCE [LARGE SCALE GENOMIC DNA]</scope>
</reference>